<evidence type="ECO:0000313" key="10">
    <source>
        <dbReference type="Proteomes" id="UP000184386"/>
    </source>
</evidence>
<protein>
    <submittedName>
        <fullName evidence="9">Multiple sugar transport system permease protein</fullName>
    </submittedName>
</protein>
<feature type="transmembrane region" description="Helical" evidence="7">
    <location>
        <begin position="95"/>
        <end position="116"/>
    </location>
</feature>
<dbReference type="PROSITE" id="PS50928">
    <property type="entry name" value="ABC_TM1"/>
    <property type="match status" value="1"/>
</dbReference>
<dbReference type="InterPro" id="IPR035906">
    <property type="entry name" value="MetI-like_sf"/>
</dbReference>
<comment type="similarity">
    <text evidence="7">Belongs to the binding-protein-dependent transport system permease family.</text>
</comment>
<evidence type="ECO:0000256" key="1">
    <source>
        <dbReference type="ARBA" id="ARBA00004651"/>
    </source>
</evidence>
<accession>A0A1M7D2F4</accession>
<dbReference type="AlphaFoldDB" id="A0A1M7D2F4"/>
<feature type="transmembrane region" description="Helical" evidence="7">
    <location>
        <begin position="31"/>
        <end position="50"/>
    </location>
</feature>
<feature type="transmembrane region" description="Helical" evidence="7">
    <location>
        <begin position="178"/>
        <end position="204"/>
    </location>
</feature>
<evidence type="ECO:0000256" key="2">
    <source>
        <dbReference type="ARBA" id="ARBA00022448"/>
    </source>
</evidence>
<evidence type="ECO:0000256" key="6">
    <source>
        <dbReference type="ARBA" id="ARBA00023136"/>
    </source>
</evidence>
<keyword evidence="5 7" id="KW-1133">Transmembrane helix</keyword>
<sequence length="321" mass="36276">MKSKRNQKEAPGLVGGRKNEFLREMKRNKGLYLMCVPALIVLVMFCYIPFAGTWMAFTDFNVVDGIFGSKFVGLNNFKYFFSESSMGWQVTYNTLFINFFGIILGLIVPISIAVFFNEIRGKIFKKLTQSFMFFPYFLSWVVVGAIIYGFFSTDVGVINNMLRSLGMEPVKWYAEPKYWKGIIITASMWKWSGYSSIIYMAAMANFDGSLYEAAEVDGASKFQRILYLTIPMLKPTAVVLTLMSIGRIFYGDFGMIYGIVGNNPVLIDAVTVIDTYVYQTMRTLGFSYATAIGLFQSVMGLILVSVANRMAKKYNDGEGLF</sequence>
<keyword evidence="2 7" id="KW-0813">Transport</keyword>
<feature type="transmembrane region" description="Helical" evidence="7">
    <location>
        <begin position="286"/>
        <end position="307"/>
    </location>
</feature>
<dbReference type="SUPFAM" id="SSF161098">
    <property type="entry name" value="MetI-like"/>
    <property type="match status" value="1"/>
</dbReference>
<dbReference type="Proteomes" id="UP000184386">
    <property type="component" value="Unassembled WGS sequence"/>
</dbReference>
<name>A0A1M7D2F4_9FIRM</name>
<evidence type="ECO:0000313" key="9">
    <source>
        <dbReference type="EMBL" id="SHL73640.1"/>
    </source>
</evidence>
<reference evidence="9 10" key="1">
    <citation type="submission" date="2016-11" db="EMBL/GenBank/DDBJ databases">
        <authorList>
            <person name="Jaros S."/>
            <person name="Januszkiewicz K."/>
            <person name="Wedrychowicz H."/>
        </authorList>
    </citation>
    <scope>NUCLEOTIDE SEQUENCE [LARGE SCALE GENOMIC DNA]</scope>
    <source>
        <strain evidence="9 10">DSM 15929</strain>
    </source>
</reference>
<organism evidence="9 10">
    <name type="scientific">Anaerocolumna jejuensis DSM 15929</name>
    <dbReference type="NCBI Taxonomy" id="1121322"/>
    <lineage>
        <taxon>Bacteria</taxon>
        <taxon>Bacillati</taxon>
        <taxon>Bacillota</taxon>
        <taxon>Clostridia</taxon>
        <taxon>Lachnospirales</taxon>
        <taxon>Lachnospiraceae</taxon>
        <taxon>Anaerocolumna</taxon>
    </lineage>
</organism>
<dbReference type="OrthoDB" id="9785836at2"/>
<gene>
    <name evidence="9" type="ORF">SAMN02745136_05585</name>
</gene>
<evidence type="ECO:0000256" key="5">
    <source>
        <dbReference type="ARBA" id="ARBA00022989"/>
    </source>
</evidence>
<keyword evidence="9" id="KW-0762">Sugar transport</keyword>
<feature type="transmembrane region" description="Helical" evidence="7">
    <location>
        <begin position="137"/>
        <end position="158"/>
    </location>
</feature>
<evidence type="ECO:0000256" key="3">
    <source>
        <dbReference type="ARBA" id="ARBA00022475"/>
    </source>
</evidence>
<evidence type="ECO:0000259" key="8">
    <source>
        <dbReference type="PROSITE" id="PS50928"/>
    </source>
</evidence>
<dbReference type="EMBL" id="FRAC01000049">
    <property type="protein sequence ID" value="SHL73640.1"/>
    <property type="molecule type" value="Genomic_DNA"/>
</dbReference>
<dbReference type="InterPro" id="IPR000515">
    <property type="entry name" value="MetI-like"/>
</dbReference>
<feature type="transmembrane region" description="Helical" evidence="7">
    <location>
        <begin position="225"/>
        <end position="250"/>
    </location>
</feature>
<dbReference type="GO" id="GO:0005886">
    <property type="term" value="C:plasma membrane"/>
    <property type="evidence" value="ECO:0007669"/>
    <property type="project" value="UniProtKB-SubCell"/>
</dbReference>
<dbReference type="CDD" id="cd06261">
    <property type="entry name" value="TM_PBP2"/>
    <property type="match status" value="1"/>
</dbReference>
<keyword evidence="4 7" id="KW-0812">Transmembrane</keyword>
<evidence type="ECO:0000256" key="4">
    <source>
        <dbReference type="ARBA" id="ARBA00022692"/>
    </source>
</evidence>
<feature type="domain" description="ABC transmembrane type-1" evidence="8">
    <location>
        <begin position="91"/>
        <end position="307"/>
    </location>
</feature>
<dbReference type="InterPro" id="IPR051393">
    <property type="entry name" value="ABC_transporter_permease"/>
</dbReference>
<dbReference type="PANTHER" id="PTHR30193:SF44">
    <property type="entry name" value="LACTOSE TRANSPORT SYSTEM PERMEASE PROTEIN LACF"/>
    <property type="match status" value="1"/>
</dbReference>
<dbReference type="Pfam" id="PF00528">
    <property type="entry name" value="BPD_transp_1"/>
    <property type="match status" value="1"/>
</dbReference>
<dbReference type="STRING" id="1121322.SAMN02745136_05585"/>
<proteinExistence type="inferred from homology"/>
<dbReference type="PANTHER" id="PTHR30193">
    <property type="entry name" value="ABC TRANSPORTER PERMEASE PROTEIN"/>
    <property type="match status" value="1"/>
</dbReference>
<dbReference type="RefSeq" id="WP_073280459.1">
    <property type="nucleotide sequence ID" value="NZ_FRAC01000049.1"/>
</dbReference>
<keyword evidence="6 7" id="KW-0472">Membrane</keyword>
<dbReference type="GO" id="GO:0055085">
    <property type="term" value="P:transmembrane transport"/>
    <property type="evidence" value="ECO:0007669"/>
    <property type="project" value="InterPro"/>
</dbReference>
<keyword evidence="10" id="KW-1185">Reference proteome</keyword>
<keyword evidence="3" id="KW-1003">Cell membrane</keyword>
<comment type="subcellular location">
    <subcellularLocation>
        <location evidence="1 7">Cell membrane</location>
        <topology evidence="1 7">Multi-pass membrane protein</topology>
    </subcellularLocation>
</comment>
<dbReference type="Gene3D" id="1.10.3720.10">
    <property type="entry name" value="MetI-like"/>
    <property type="match status" value="1"/>
</dbReference>
<evidence type="ECO:0000256" key="7">
    <source>
        <dbReference type="RuleBase" id="RU363032"/>
    </source>
</evidence>